<keyword evidence="4" id="KW-1185">Reference proteome</keyword>
<feature type="signal peptide" evidence="1">
    <location>
        <begin position="1"/>
        <end position="18"/>
    </location>
</feature>
<evidence type="ECO:0000313" key="4">
    <source>
        <dbReference type="Proteomes" id="UP001408356"/>
    </source>
</evidence>
<sequence length="153" mass="16016">MQFRIAIILIPGMMFANATPLASLRDYSAVLEQRDMINGCGESTFEDETSGGSALASDCQVIVGSIGAGGTWTVGAGGEHHQLLQHNTCAFGVEEDRSMNAAYIGNADIIGVITDSISKFTRDGKDGAQGAIGCQSLKGLVEGADMTRGIYHN</sequence>
<dbReference type="InterPro" id="IPR029226">
    <property type="entry name" value="Ecp2-like"/>
</dbReference>
<dbReference type="EMBL" id="JARVKF010000421">
    <property type="protein sequence ID" value="KAK9414819.1"/>
    <property type="molecule type" value="Genomic_DNA"/>
</dbReference>
<accession>A0ABR2UJY6</accession>
<dbReference type="Proteomes" id="UP001408356">
    <property type="component" value="Unassembled WGS sequence"/>
</dbReference>
<comment type="caution">
    <text evidence="3">The sequence shown here is derived from an EMBL/GenBank/DDBJ whole genome shotgun (WGS) entry which is preliminary data.</text>
</comment>
<dbReference type="Pfam" id="PF14856">
    <property type="entry name" value="Hce2"/>
    <property type="match status" value="1"/>
</dbReference>
<evidence type="ECO:0000256" key="1">
    <source>
        <dbReference type="SAM" id="SignalP"/>
    </source>
</evidence>
<reference evidence="3 4" key="1">
    <citation type="journal article" date="2024" name="J. Plant Pathol.">
        <title>Sequence and assembly of the genome of Seiridium unicorne, isolate CBS 538.82, causal agent of cypress canker disease.</title>
        <authorList>
            <person name="Scali E."/>
            <person name="Rocca G.D."/>
            <person name="Danti R."/>
            <person name="Garbelotto M."/>
            <person name="Barberini S."/>
            <person name="Baroncelli R."/>
            <person name="Emiliani G."/>
        </authorList>
    </citation>
    <scope>NUCLEOTIDE SEQUENCE [LARGE SCALE GENOMIC DNA]</scope>
    <source>
        <strain evidence="3 4">BM-138-508</strain>
    </source>
</reference>
<feature type="chain" id="PRO_5045044461" evidence="1">
    <location>
        <begin position="19"/>
        <end position="153"/>
    </location>
</feature>
<evidence type="ECO:0000313" key="3">
    <source>
        <dbReference type="EMBL" id="KAK9414819.1"/>
    </source>
</evidence>
<name>A0ABR2UJY6_9PEZI</name>
<protein>
    <submittedName>
        <fullName evidence="3">Ecp2 effector protein domain-containing protein</fullName>
    </submittedName>
</protein>
<evidence type="ECO:0000259" key="2">
    <source>
        <dbReference type="Pfam" id="PF14856"/>
    </source>
</evidence>
<keyword evidence="1" id="KW-0732">Signal</keyword>
<proteinExistence type="predicted"/>
<feature type="domain" description="Ecp2 effector protein-like" evidence="2">
    <location>
        <begin position="40"/>
        <end position="134"/>
    </location>
</feature>
<gene>
    <name evidence="3" type="ORF">SUNI508_10762</name>
</gene>
<organism evidence="3 4">
    <name type="scientific">Seiridium unicorne</name>
    <dbReference type="NCBI Taxonomy" id="138068"/>
    <lineage>
        <taxon>Eukaryota</taxon>
        <taxon>Fungi</taxon>
        <taxon>Dikarya</taxon>
        <taxon>Ascomycota</taxon>
        <taxon>Pezizomycotina</taxon>
        <taxon>Sordariomycetes</taxon>
        <taxon>Xylariomycetidae</taxon>
        <taxon>Amphisphaeriales</taxon>
        <taxon>Sporocadaceae</taxon>
        <taxon>Seiridium</taxon>
    </lineage>
</organism>